<dbReference type="GO" id="GO:0016020">
    <property type="term" value="C:membrane"/>
    <property type="evidence" value="ECO:0007669"/>
    <property type="project" value="UniProtKB-SubCell"/>
</dbReference>
<keyword evidence="4 6" id="KW-1133">Transmembrane helix</keyword>
<evidence type="ECO:0000313" key="8">
    <source>
        <dbReference type="Proteomes" id="UP000503640"/>
    </source>
</evidence>
<feature type="transmembrane region" description="Helical" evidence="6">
    <location>
        <begin position="263"/>
        <end position="280"/>
    </location>
</feature>
<dbReference type="Gene3D" id="1.20.1250.20">
    <property type="entry name" value="MFS general substrate transporter like domains"/>
    <property type="match status" value="2"/>
</dbReference>
<feature type="transmembrane region" description="Helical" evidence="6">
    <location>
        <begin position="351"/>
        <end position="370"/>
    </location>
</feature>
<dbReference type="InterPro" id="IPR036259">
    <property type="entry name" value="MFS_trans_sf"/>
</dbReference>
<name>A0A7I9VLM1_9BACT</name>
<feature type="transmembrane region" description="Helical" evidence="6">
    <location>
        <begin position="287"/>
        <end position="306"/>
    </location>
</feature>
<evidence type="ECO:0000313" key="7">
    <source>
        <dbReference type="EMBL" id="GEJ57030.1"/>
    </source>
</evidence>
<feature type="transmembrane region" description="Helical" evidence="6">
    <location>
        <begin position="40"/>
        <end position="61"/>
    </location>
</feature>
<dbReference type="GO" id="GO:0022857">
    <property type="term" value="F:transmembrane transporter activity"/>
    <property type="evidence" value="ECO:0007669"/>
    <property type="project" value="InterPro"/>
</dbReference>
<dbReference type="InterPro" id="IPR004752">
    <property type="entry name" value="AmpG_permease/AT-1"/>
</dbReference>
<feature type="transmembrane region" description="Helical" evidence="6">
    <location>
        <begin position="104"/>
        <end position="126"/>
    </location>
</feature>
<accession>A0A7I9VLM1</accession>
<organism evidence="7 8">
    <name type="scientific">Anaeromyxobacter diazotrophicus</name>
    <dbReference type="NCBI Taxonomy" id="2590199"/>
    <lineage>
        <taxon>Bacteria</taxon>
        <taxon>Pseudomonadati</taxon>
        <taxon>Myxococcota</taxon>
        <taxon>Myxococcia</taxon>
        <taxon>Myxococcales</taxon>
        <taxon>Cystobacterineae</taxon>
        <taxon>Anaeromyxobacteraceae</taxon>
        <taxon>Anaeromyxobacter</taxon>
    </lineage>
</organism>
<comment type="subcellular location">
    <subcellularLocation>
        <location evidence="1">Membrane</location>
        <topology evidence="1">Multi-pass membrane protein</topology>
    </subcellularLocation>
</comment>
<protein>
    <submittedName>
        <fullName evidence="7">Integral membrane signal transducer protein</fullName>
    </submittedName>
</protein>
<evidence type="ECO:0000256" key="4">
    <source>
        <dbReference type="ARBA" id="ARBA00022989"/>
    </source>
</evidence>
<feature type="transmembrane region" description="Helical" evidence="6">
    <location>
        <begin position="138"/>
        <end position="158"/>
    </location>
</feature>
<dbReference type="InterPro" id="IPR011701">
    <property type="entry name" value="MFS"/>
</dbReference>
<dbReference type="Pfam" id="PF07690">
    <property type="entry name" value="MFS_1"/>
    <property type="match status" value="1"/>
</dbReference>
<feature type="transmembrane region" description="Helical" evidence="6">
    <location>
        <begin position="164"/>
        <end position="185"/>
    </location>
</feature>
<evidence type="ECO:0000256" key="6">
    <source>
        <dbReference type="SAM" id="Phobius"/>
    </source>
</evidence>
<reference evidence="8" key="1">
    <citation type="journal article" date="2020" name="Appl. Environ. Microbiol.">
        <title>Diazotrophic Anaeromyxobacter Isolates from Soils.</title>
        <authorList>
            <person name="Masuda Y."/>
            <person name="Yamanaka H."/>
            <person name="Xu Z.X."/>
            <person name="Shiratori Y."/>
            <person name="Aono T."/>
            <person name="Amachi S."/>
            <person name="Senoo K."/>
            <person name="Itoh H."/>
        </authorList>
    </citation>
    <scope>NUCLEOTIDE SEQUENCE [LARGE SCALE GENOMIC DNA]</scope>
    <source>
        <strain evidence="8">R267</strain>
    </source>
</reference>
<evidence type="ECO:0000256" key="2">
    <source>
        <dbReference type="ARBA" id="ARBA00022448"/>
    </source>
</evidence>
<sequence length="416" mass="42052">MTEARPSPPWIFSLTILPFAAAIGYVTIAAPFWLATRGVSLVAIGAMSATALAPHAFKFLWAPLLDLGARRRAWFAATSLLSAALLGALALLPAPEAHLGAFTALAFAANVAATTACAAADGLMAITTAPERKGAAAAWRMAGNVGGTNVLGALVLWVSKYSSVGVAGGALAALTAGSAVAALFIHEPRAAASAPGARLLAAAGRSLAAIGRDLWGMVRSREGWTGIVICAVPVGAGALTNIFSAMAPEYGASEDVVAMVNGLWGGLVGAGGSFLGGWLADRMNRRIAYAISGVLIAASALAMMAGPMTPATYTWGTLLYNFATGISFAALAAFVLEMVGHSVAAATKYTLFIAVANLAGSYVTALDGWASEFRHLGARGALAADAALTVAGIAVLAAMVWVTRRPRAATPEAVQA</sequence>
<keyword evidence="5 6" id="KW-0472">Membrane</keyword>
<proteinExistence type="predicted"/>
<feature type="transmembrane region" description="Helical" evidence="6">
    <location>
        <begin position="382"/>
        <end position="402"/>
    </location>
</feature>
<dbReference type="PANTHER" id="PTHR12778:SF10">
    <property type="entry name" value="MAJOR FACILITATOR SUPERFAMILY DOMAIN-CONTAINING PROTEIN 3"/>
    <property type="match status" value="1"/>
</dbReference>
<dbReference type="RefSeq" id="WP_235969534.1">
    <property type="nucleotide sequence ID" value="NZ_BJTG01000004.1"/>
</dbReference>
<feature type="transmembrane region" description="Helical" evidence="6">
    <location>
        <begin position="12"/>
        <end position="34"/>
    </location>
</feature>
<dbReference type="PANTHER" id="PTHR12778">
    <property type="entry name" value="SOLUTE CARRIER FAMILY 33 ACETYL-COA TRANSPORTER -RELATED"/>
    <property type="match status" value="1"/>
</dbReference>
<feature type="transmembrane region" description="Helical" evidence="6">
    <location>
        <begin position="318"/>
        <end position="339"/>
    </location>
</feature>
<dbReference type="AlphaFoldDB" id="A0A7I9VLM1"/>
<evidence type="ECO:0000256" key="5">
    <source>
        <dbReference type="ARBA" id="ARBA00023136"/>
    </source>
</evidence>
<feature type="transmembrane region" description="Helical" evidence="6">
    <location>
        <begin position="73"/>
        <end position="92"/>
    </location>
</feature>
<dbReference type="SUPFAM" id="SSF103473">
    <property type="entry name" value="MFS general substrate transporter"/>
    <property type="match status" value="1"/>
</dbReference>
<dbReference type="Proteomes" id="UP000503640">
    <property type="component" value="Unassembled WGS sequence"/>
</dbReference>
<feature type="transmembrane region" description="Helical" evidence="6">
    <location>
        <begin position="224"/>
        <end position="243"/>
    </location>
</feature>
<keyword evidence="3 6" id="KW-0812">Transmembrane</keyword>
<keyword evidence="2" id="KW-0813">Transport</keyword>
<gene>
    <name evidence="7" type="ORF">AMYX_17710</name>
</gene>
<evidence type="ECO:0000256" key="3">
    <source>
        <dbReference type="ARBA" id="ARBA00022692"/>
    </source>
</evidence>
<keyword evidence="8" id="KW-1185">Reference proteome</keyword>
<comment type="caution">
    <text evidence="7">The sequence shown here is derived from an EMBL/GenBank/DDBJ whole genome shotgun (WGS) entry which is preliminary data.</text>
</comment>
<evidence type="ECO:0000256" key="1">
    <source>
        <dbReference type="ARBA" id="ARBA00004141"/>
    </source>
</evidence>
<dbReference type="EMBL" id="BJTG01000004">
    <property type="protein sequence ID" value="GEJ57030.1"/>
    <property type="molecule type" value="Genomic_DNA"/>
</dbReference>